<feature type="domain" description="C2H2-type" evidence="10">
    <location>
        <begin position="480"/>
        <end position="508"/>
    </location>
</feature>
<dbReference type="GO" id="GO:0048598">
    <property type="term" value="P:embryonic morphogenesis"/>
    <property type="evidence" value="ECO:0007669"/>
    <property type="project" value="UniProtKB-ARBA"/>
</dbReference>
<dbReference type="SUPFAM" id="SSF57716">
    <property type="entry name" value="Glucocorticoid receptor-like (DNA-binding domain)"/>
    <property type="match status" value="1"/>
</dbReference>
<dbReference type="Pfam" id="PF13894">
    <property type="entry name" value="zf-C2H2_4"/>
    <property type="match status" value="1"/>
</dbReference>
<feature type="region of interest" description="Disordered" evidence="9">
    <location>
        <begin position="159"/>
        <end position="178"/>
    </location>
</feature>
<keyword evidence="5 8" id="KW-0862">Zinc</keyword>
<dbReference type="FunFam" id="3.30.160.60:FF:000624">
    <property type="entry name" value="zinc finger protein 697"/>
    <property type="match status" value="1"/>
</dbReference>
<dbReference type="InterPro" id="IPR012934">
    <property type="entry name" value="Znf_AD"/>
</dbReference>
<evidence type="ECO:0000256" key="5">
    <source>
        <dbReference type="ARBA" id="ARBA00022833"/>
    </source>
</evidence>
<feature type="domain" description="ZAD" evidence="11">
    <location>
        <begin position="50"/>
        <end position="127"/>
    </location>
</feature>
<feature type="domain" description="C2H2-type" evidence="10">
    <location>
        <begin position="452"/>
        <end position="479"/>
    </location>
</feature>
<accession>A0A146LR47</accession>
<feature type="domain" description="C2H2-type" evidence="10">
    <location>
        <begin position="282"/>
        <end position="310"/>
    </location>
</feature>
<sequence length="534" mass="59850">MVFLMKNFMTISLELSITDPSNTKHDLEKIVNTTVDASNIEEMDAMDLSKVCRLCLKGGEVMCPIFGNGPTNGTPSLPQRIMSCAQIKLSEGDGMPDNVCTSCLAQVDRSYQFKLQCERSDVALRGSMKAEQLSDDESEEEELWDMTKFTPEVIIKEDNDLGDDSTLNGSYGGGGDSEMEDYHHQTLPPPPLYPLATMLVEGGGLPALLHHPSNMAVEQFQDRRQQMYLERAIQQHQQNQHQQNQHQNHTQQPHQSLTQELLQPPRSNPNQSRRCRGGDKLFKCRQCNKSYSFSSALSRHKAVHNTALRPHVCQICNKGFTQVDKLLRHQKTHTMDFFMACDLCQRPFKSFAAYQKHRMAGGCMMVNNGRAVQQPETQQYPQRQTRASTAQQDASVAPPAQGSPPPASAPDDSSAALAPSDQSAAEESPLSDQQSQQTPSSGRNSGKGKPEFQCKVCEKMFATRGSLEVHSTIHTGVRPFVCSVCNKSFRHKVNLMEHFQRKHSLVRPYICDVCAARFVTKQELVRHYRKHIGD</sequence>
<evidence type="ECO:0000313" key="12">
    <source>
        <dbReference type="EMBL" id="JAQ06876.1"/>
    </source>
</evidence>
<feature type="domain" description="C2H2-type" evidence="10">
    <location>
        <begin position="311"/>
        <end position="334"/>
    </location>
</feature>
<reference evidence="13" key="1">
    <citation type="journal article" date="2016" name="Gigascience">
        <title>De novo construction of an expanded transcriptome assembly for the western tarnished plant bug, Lygus hesperus.</title>
        <authorList>
            <person name="Tassone E.E."/>
            <person name="Geib S.M."/>
            <person name="Hall B."/>
            <person name="Fabrick J.A."/>
            <person name="Brent C.S."/>
            <person name="Hull J.J."/>
        </authorList>
    </citation>
    <scope>NUCLEOTIDE SEQUENCE</scope>
</reference>
<feature type="domain" description="C2H2-type" evidence="10">
    <location>
        <begin position="509"/>
        <end position="534"/>
    </location>
</feature>
<feature type="compositionally biased region" description="Polar residues" evidence="9">
    <location>
        <begin position="430"/>
        <end position="444"/>
    </location>
</feature>
<dbReference type="EMBL" id="GDHC01008341">
    <property type="protein sequence ID" value="JAQ10288.1"/>
    <property type="molecule type" value="Transcribed_RNA"/>
</dbReference>
<evidence type="ECO:0000259" key="10">
    <source>
        <dbReference type="PROSITE" id="PS50157"/>
    </source>
</evidence>
<dbReference type="FunFam" id="3.30.160.60:FF:000303">
    <property type="entry name" value="Zinc finger protein 41"/>
    <property type="match status" value="1"/>
</dbReference>
<dbReference type="GO" id="GO:0000981">
    <property type="term" value="F:DNA-binding transcription factor activity, RNA polymerase II-specific"/>
    <property type="evidence" value="ECO:0007669"/>
    <property type="project" value="TreeGrafter"/>
</dbReference>
<dbReference type="SUPFAM" id="SSF57667">
    <property type="entry name" value="beta-beta-alpha zinc fingers"/>
    <property type="match status" value="4"/>
</dbReference>
<dbReference type="Gene3D" id="3.40.1800.20">
    <property type="match status" value="1"/>
</dbReference>
<feature type="compositionally biased region" description="Low complexity" evidence="9">
    <location>
        <begin position="234"/>
        <end position="255"/>
    </location>
</feature>
<dbReference type="InterPro" id="IPR036236">
    <property type="entry name" value="Znf_C2H2_sf"/>
</dbReference>
<evidence type="ECO:0000256" key="6">
    <source>
        <dbReference type="ARBA" id="ARBA00023242"/>
    </source>
</evidence>
<organism evidence="13">
    <name type="scientific">Lygus hesperus</name>
    <name type="common">Western plant bug</name>
    <dbReference type="NCBI Taxonomy" id="30085"/>
    <lineage>
        <taxon>Eukaryota</taxon>
        <taxon>Metazoa</taxon>
        <taxon>Ecdysozoa</taxon>
        <taxon>Arthropoda</taxon>
        <taxon>Hexapoda</taxon>
        <taxon>Insecta</taxon>
        <taxon>Pterygota</taxon>
        <taxon>Neoptera</taxon>
        <taxon>Paraneoptera</taxon>
        <taxon>Hemiptera</taxon>
        <taxon>Heteroptera</taxon>
        <taxon>Panheteroptera</taxon>
        <taxon>Cimicomorpha</taxon>
        <taxon>Miridae</taxon>
        <taxon>Mirini</taxon>
        <taxon>Lygus</taxon>
    </lineage>
</organism>
<dbReference type="SMART" id="SM00355">
    <property type="entry name" value="ZnF_C2H2"/>
    <property type="match status" value="6"/>
</dbReference>
<dbReference type="Gene3D" id="3.30.160.60">
    <property type="entry name" value="Classic Zinc Finger"/>
    <property type="match status" value="5"/>
</dbReference>
<comment type="subcellular location">
    <subcellularLocation>
        <location evidence="1">Nucleus</location>
    </subcellularLocation>
</comment>
<gene>
    <name evidence="13" type="primary">ZNF775_1</name>
    <name evidence="12" type="synonym">ZNF775_0</name>
    <name evidence="13" type="ORF">g.84806</name>
    <name evidence="12" type="ORF">g.84819</name>
</gene>
<proteinExistence type="predicted"/>
<dbReference type="PANTHER" id="PTHR24381:SF393">
    <property type="entry name" value="CHROMATIN-LINKED ADAPTOR FOR MSL PROTEINS, ISOFORM B"/>
    <property type="match status" value="1"/>
</dbReference>
<feature type="binding site" evidence="8">
    <location>
        <position position="55"/>
    </location>
    <ligand>
        <name>Zn(2+)</name>
        <dbReference type="ChEBI" id="CHEBI:29105"/>
    </ligand>
</feature>
<feature type="compositionally biased region" description="Low complexity" evidence="9">
    <location>
        <begin position="409"/>
        <end position="425"/>
    </location>
</feature>
<evidence type="ECO:0000256" key="1">
    <source>
        <dbReference type="ARBA" id="ARBA00004123"/>
    </source>
</evidence>
<dbReference type="InterPro" id="IPR013087">
    <property type="entry name" value="Znf_C2H2_type"/>
</dbReference>
<dbReference type="FunFam" id="3.30.160.60:FF:000446">
    <property type="entry name" value="Zinc finger protein"/>
    <property type="match status" value="1"/>
</dbReference>
<evidence type="ECO:0000256" key="4">
    <source>
        <dbReference type="ARBA" id="ARBA00022771"/>
    </source>
</evidence>
<feature type="binding site" evidence="8">
    <location>
        <position position="103"/>
    </location>
    <ligand>
        <name>Zn(2+)</name>
        <dbReference type="ChEBI" id="CHEBI:29105"/>
    </ligand>
</feature>
<dbReference type="Pfam" id="PF07776">
    <property type="entry name" value="zf-AD"/>
    <property type="match status" value="1"/>
</dbReference>
<evidence type="ECO:0000256" key="2">
    <source>
        <dbReference type="ARBA" id="ARBA00022723"/>
    </source>
</evidence>
<keyword evidence="6" id="KW-0539">Nucleus</keyword>
<feature type="region of interest" description="Disordered" evidence="9">
    <location>
        <begin position="374"/>
        <end position="449"/>
    </location>
</feature>
<dbReference type="PROSITE" id="PS51915">
    <property type="entry name" value="ZAD"/>
    <property type="match status" value="1"/>
</dbReference>
<dbReference type="SMART" id="SM00868">
    <property type="entry name" value="zf-AD"/>
    <property type="match status" value="1"/>
</dbReference>
<evidence type="ECO:0000256" key="7">
    <source>
        <dbReference type="PROSITE-ProRule" id="PRU00042"/>
    </source>
</evidence>
<keyword evidence="4 7" id="KW-0863">Zinc-finger</keyword>
<feature type="binding site" evidence="8">
    <location>
        <position position="52"/>
    </location>
    <ligand>
        <name>Zn(2+)</name>
        <dbReference type="ChEBI" id="CHEBI:29105"/>
    </ligand>
</feature>
<dbReference type="PANTHER" id="PTHR24381">
    <property type="entry name" value="ZINC FINGER PROTEIN"/>
    <property type="match status" value="1"/>
</dbReference>
<evidence type="ECO:0000313" key="13">
    <source>
        <dbReference type="EMBL" id="JAQ10288.1"/>
    </source>
</evidence>
<name>A0A146LR47_LYGHE</name>
<feature type="compositionally biased region" description="Low complexity" evidence="9">
    <location>
        <begin position="374"/>
        <end position="386"/>
    </location>
</feature>
<dbReference type="AlphaFoldDB" id="A0A146LR47"/>
<feature type="binding site" evidence="8">
    <location>
        <position position="100"/>
    </location>
    <ligand>
        <name>Zn(2+)</name>
        <dbReference type="ChEBI" id="CHEBI:29105"/>
    </ligand>
</feature>
<protein>
    <submittedName>
        <fullName evidence="13">Zinc finger protein 775</fullName>
    </submittedName>
</protein>
<dbReference type="EMBL" id="GDHC01011753">
    <property type="protein sequence ID" value="JAQ06876.1"/>
    <property type="molecule type" value="Transcribed_RNA"/>
</dbReference>
<feature type="region of interest" description="Disordered" evidence="9">
    <location>
        <begin position="233"/>
        <end position="277"/>
    </location>
</feature>
<evidence type="ECO:0000256" key="3">
    <source>
        <dbReference type="ARBA" id="ARBA00022737"/>
    </source>
</evidence>
<keyword evidence="2 8" id="KW-0479">Metal-binding</keyword>
<dbReference type="Pfam" id="PF00096">
    <property type="entry name" value="zf-C2H2"/>
    <property type="match status" value="4"/>
</dbReference>
<keyword evidence="3" id="KW-0677">Repeat</keyword>
<dbReference type="GO" id="GO:0008270">
    <property type="term" value="F:zinc ion binding"/>
    <property type="evidence" value="ECO:0007669"/>
    <property type="project" value="UniProtKB-UniRule"/>
</dbReference>
<dbReference type="GO" id="GO:0000977">
    <property type="term" value="F:RNA polymerase II transcription regulatory region sequence-specific DNA binding"/>
    <property type="evidence" value="ECO:0007669"/>
    <property type="project" value="TreeGrafter"/>
</dbReference>
<evidence type="ECO:0000259" key="11">
    <source>
        <dbReference type="PROSITE" id="PS51915"/>
    </source>
</evidence>
<dbReference type="PROSITE" id="PS00028">
    <property type="entry name" value="ZINC_FINGER_C2H2_1"/>
    <property type="match status" value="5"/>
</dbReference>
<evidence type="ECO:0000256" key="8">
    <source>
        <dbReference type="PROSITE-ProRule" id="PRU01263"/>
    </source>
</evidence>
<dbReference type="FunFam" id="3.30.160.60:FF:000100">
    <property type="entry name" value="Zinc finger 45-like"/>
    <property type="match status" value="1"/>
</dbReference>
<evidence type="ECO:0000256" key="9">
    <source>
        <dbReference type="SAM" id="MobiDB-lite"/>
    </source>
</evidence>
<dbReference type="PROSITE" id="PS50157">
    <property type="entry name" value="ZINC_FINGER_C2H2_2"/>
    <property type="match status" value="5"/>
</dbReference>
<dbReference type="GO" id="GO:0005634">
    <property type="term" value="C:nucleus"/>
    <property type="evidence" value="ECO:0007669"/>
    <property type="project" value="UniProtKB-SubCell"/>
</dbReference>